<evidence type="ECO:0000313" key="8">
    <source>
        <dbReference type="EMBL" id="SFG26343.1"/>
    </source>
</evidence>
<dbReference type="PROSITE" id="PS50850">
    <property type="entry name" value="MFS"/>
    <property type="match status" value="1"/>
</dbReference>
<dbReference type="CDD" id="cd17482">
    <property type="entry name" value="MFS_YxiO_like"/>
    <property type="match status" value="1"/>
</dbReference>
<keyword evidence="2" id="KW-0813">Transport</keyword>
<feature type="transmembrane region" description="Helical" evidence="6">
    <location>
        <begin position="237"/>
        <end position="260"/>
    </location>
</feature>
<reference evidence="8 9" key="1">
    <citation type="submission" date="2016-10" db="EMBL/GenBank/DDBJ databases">
        <authorList>
            <person name="de Groot N.N."/>
        </authorList>
    </citation>
    <scope>NUCLEOTIDE SEQUENCE [LARGE SCALE GENOMIC DNA]</scope>
    <source>
        <strain evidence="8 9">DSM 44945</strain>
    </source>
</reference>
<dbReference type="InterPro" id="IPR036259">
    <property type="entry name" value="MFS_trans_sf"/>
</dbReference>
<evidence type="ECO:0000256" key="6">
    <source>
        <dbReference type="SAM" id="Phobius"/>
    </source>
</evidence>
<feature type="transmembrane region" description="Helical" evidence="6">
    <location>
        <begin position="360"/>
        <end position="379"/>
    </location>
</feature>
<evidence type="ECO:0000256" key="5">
    <source>
        <dbReference type="ARBA" id="ARBA00023136"/>
    </source>
</evidence>
<dbReference type="PANTHER" id="PTHR23519:SF1">
    <property type="entry name" value="AUTOPHAGY-RELATED PROTEIN 22"/>
    <property type="match status" value="1"/>
</dbReference>
<dbReference type="AlphaFoldDB" id="A0A1I2QFD1"/>
<feature type="transmembrane region" description="Helical" evidence="6">
    <location>
        <begin position="177"/>
        <end position="197"/>
    </location>
</feature>
<dbReference type="EMBL" id="FOOK01000023">
    <property type="protein sequence ID" value="SFG26343.1"/>
    <property type="molecule type" value="Genomic_DNA"/>
</dbReference>
<evidence type="ECO:0000313" key="9">
    <source>
        <dbReference type="Proteomes" id="UP000198661"/>
    </source>
</evidence>
<feature type="transmembrane region" description="Helical" evidence="6">
    <location>
        <begin position="145"/>
        <end position="165"/>
    </location>
</feature>
<name>A0A1I2QFD1_9BACL</name>
<comment type="subcellular location">
    <subcellularLocation>
        <location evidence="1">Cell membrane</location>
        <topology evidence="1">Multi-pass membrane protein</topology>
    </subcellularLocation>
</comment>
<dbReference type="GO" id="GO:0022857">
    <property type="term" value="F:transmembrane transporter activity"/>
    <property type="evidence" value="ECO:0007669"/>
    <property type="project" value="InterPro"/>
</dbReference>
<dbReference type="InterPro" id="IPR020846">
    <property type="entry name" value="MFS_dom"/>
</dbReference>
<dbReference type="PANTHER" id="PTHR23519">
    <property type="entry name" value="AUTOPHAGY-RELATED PROTEIN 22"/>
    <property type="match status" value="1"/>
</dbReference>
<organism evidence="8 9">
    <name type="scientific">Planifilum fulgidum</name>
    <dbReference type="NCBI Taxonomy" id="201973"/>
    <lineage>
        <taxon>Bacteria</taxon>
        <taxon>Bacillati</taxon>
        <taxon>Bacillota</taxon>
        <taxon>Bacilli</taxon>
        <taxon>Bacillales</taxon>
        <taxon>Thermoactinomycetaceae</taxon>
        <taxon>Planifilum</taxon>
    </lineage>
</organism>
<protein>
    <submittedName>
        <fullName evidence="8">MFS transporter, UMF1 family</fullName>
    </submittedName>
</protein>
<dbReference type="Gene3D" id="1.20.1250.20">
    <property type="entry name" value="MFS general substrate transporter like domains"/>
    <property type="match status" value="1"/>
</dbReference>
<feature type="transmembrane region" description="Helical" evidence="6">
    <location>
        <begin position="80"/>
        <end position="98"/>
    </location>
</feature>
<feature type="transmembrane region" description="Helical" evidence="6">
    <location>
        <begin position="302"/>
        <end position="320"/>
    </location>
</feature>
<feature type="transmembrane region" description="Helical" evidence="6">
    <location>
        <begin position="12"/>
        <end position="33"/>
    </location>
</feature>
<keyword evidence="5 6" id="KW-0472">Membrane</keyword>
<evidence type="ECO:0000259" key="7">
    <source>
        <dbReference type="PROSITE" id="PS50850"/>
    </source>
</evidence>
<dbReference type="Proteomes" id="UP000198661">
    <property type="component" value="Unassembled WGS sequence"/>
</dbReference>
<dbReference type="STRING" id="201973.SAMN04488025_12331"/>
<gene>
    <name evidence="8" type="ORF">SAMN04488025_12331</name>
</gene>
<evidence type="ECO:0000256" key="2">
    <source>
        <dbReference type="ARBA" id="ARBA00022448"/>
    </source>
</evidence>
<feature type="domain" description="Major facilitator superfamily (MFS) profile" evidence="7">
    <location>
        <begin position="236"/>
        <end position="434"/>
    </location>
</feature>
<feature type="transmembrane region" description="Helical" evidence="6">
    <location>
        <begin position="104"/>
        <end position="124"/>
    </location>
</feature>
<feature type="transmembrane region" description="Helical" evidence="6">
    <location>
        <begin position="272"/>
        <end position="290"/>
    </location>
</feature>
<keyword evidence="9" id="KW-1185">Reference proteome</keyword>
<evidence type="ECO:0000256" key="4">
    <source>
        <dbReference type="ARBA" id="ARBA00022989"/>
    </source>
</evidence>
<accession>A0A1I2QFD1</accession>
<evidence type="ECO:0000256" key="3">
    <source>
        <dbReference type="ARBA" id="ARBA00022692"/>
    </source>
</evidence>
<evidence type="ECO:0000256" key="1">
    <source>
        <dbReference type="ARBA" id="ARBA00004651"/>
    </source>
</evidence>
<dbReference type="InterPro" id="IPR050495">
    <property type="entry name" value="ATG22/LtaA_families"/>
</dbReference>
<feature type="transmembrane region" description="Helical" evidence="6">
    <location>
        <begin position="391"/>
        <end position="410"/>
    </location>
</feature>
<feature type="transmembrane region" description="Helical" evidence="6">
    <location>
        <begin position="48"/>
        <end position="68"/>
    </location>
</feature>
<sequence>MNKRAVRGWIMYDWANSAFATTIMAAVMPIYYADVAGKNLAPATATAYWGYTQSIALAFVFLLSPVLGAIADATRSKRNFLLFFTLMGVGSTVAMAWIDEGEWLFASVLVILGTLAFSGGNVFYDAFLPELVPEEKQDMVSSKGFAFGYIGGGLLLAVNLAMIQFPEAFLLSDTLAATRLAFVSVGLWWFLFSLPLFRHVRDRDLGIRPDRMAPGIVAEGFRTVGRTLRRIRRYPELLKFLIAFWFFSDGINTIIKMATIYGREIGIGQTDLIAALLITQFVGIPCTLLFGKVAERVGAMRTLITTLVIYLIIVTLGYFMKTALHFYLLAILVGFVQGGSQALARSIFSRLVPSGKNAEFFGFYGLTGKFASIFGPFLFGLVGQLTGTSRAGIVSLALFFLAGIVILLFIDLEKGKAEAEAESAESAAPSPAAR</sequence>
<proteinExistence type="predicted"/>
<keyword evidence="4 6" id="KW-1133">Transmembrane helix</keyword>
<dbReference type="Pfam" id="PF11700">
    <property type="entry name" value="ATG22"/>
    <property type="match status" value="1"/>
</dbReference>
<dbReference type="GO" id="GO:0005886">
    <property type="term" value="C:plasma membrane"/>
    <property type="evidence" value="ECO:0007669"/>
    <property type="project" value="UniProtKB-SubCell"/>
</dbReference>
<dbReference type="InterPro" id="IPR024671">
    <property type="entry name" value="Atg22-like"/>
</dbReference>
<keyword evidence="3 6" id="KW-0812">Transmembrane</keyword>
<dbReference type="SUPFAM" id="SSF103473">
    <property type="entry name" value="MFS general substrate transporter"/>
    <property type="match status" value="1"/>
</dbReference>